<dbReference type="Gene3D" id="6.10.140.2220">
    <property type="match status" value="1"/>
</dbReference>
<evidence type="ECO:0000256" key="4">
    <source>
        <dbReference type="PROSITE-ProRule" id="PRU00134"/>
    </source>
</evidence>
<keyword evidence="1" id="KW-0479">Metal-binding</keyword>
<keyword evidence="7" id="KW-1185">Reference proteome</keyword>
<dbReference type="PROSITE" id="PS50865">
    <property type="entry name" value="ZF_MYND_2"/>
    <property type="match status" value="1"/>
</dbReference>
<name>A0A0C9SR27_PLICR</name>
<organism evidence="6 7">
    <name type="scientific">Plicaturopsis crispa FD-325 SS-3</name>
    <dbReference type="NCBI Taxonomy" id="944288"/>
    <lineage>
        <taxon>Eukaryota</taxon>
        <taxon>Fungi</taxon>
        <taxon>Dikarya</taxon>
        <taxon>Basidiomycota</taxon>
        <taxon>Agaricomycotina</taxon>
        <taxon>Agaricomycetes</taxon>
        <taxon>Agaricomycetidae</taxon>
        <taxon>Amylocorticiales</taxon>
        <taxon>Amylocorticiaceae</taxon>
        <taxon>Plicatura</taxon>
        <taxon>Plicaturopsis crispa</taxon>
    </lineage>
</organism>
<dbReference type="Proteomes" id="UP000053263">
    <property type="component" value="Unassembled WGS sequence"/>
</dbReference>
<evidence type="ECO:0000256" key="1">
    <source>
        <dbReference type="ARBA" id="ARBA00022723"/>
    </source>
</evidence>
<dbReference type="AlphaFoldDB" id="A0A0C9SR27"/>
<dbReference type="HOGENOM" id="CLU_1415661_0_0_1"/>
<gene>
    <name evidence="6" type="ORF">PLICRDRAFT_358606</name>
</gene>
<evidence type="ECO:0000256" key="2">
    <source>
        <dbReference type="ARBA" id="ARBA00022771"/>
    </source>
</evidence>
<protein>
    <recommendedName>
        <fullName evidence="5">MYND-type domain-containing protein</fullName>
    </recommendedName>
</protein>
<keyword evidence="2 4" id="KW-0863">Zinc-finger</keyword>
<accession>A0A0C9SR27</accession>
<dbReference type="EMBL" id="KN832571">
    <property type="protein sequence ID" value="KII84262.1"/>
    <property type="molecule type" value="Genomic_DNA"/>
</dbReference>
<keyword evidence="3" id="KW-0862">Zinc</keyword>
<feature type="domain" description="MYND-type" evidence="5">
    <location>
        <begin position="162"/>
        <end position="201"/>
    </location>
</feature>
<reference evidence="6 7" key="1">
    <citation type="submission" date="2014-06" db="EMBL/GenBank/DDBJ databases">
        <title>Evolutionary Origins and Diversification of the Mycorrhizal Mutualists.</title>
        <authorList>
            <consortium name="DOE Joint Genome Institute"/>
            <consortium name="Mycorrhizal Genomics Consortium"/>
            <person name="Kohler A."/>
            <person name="Kuo A."/>
            <person name="Nagy L.G."/>
            <person name="Floudas D."/>
            <person name="Copeland A."/>
            <person name="Barry K.W."/>
            <person name="Cichocki N."/>
            <person name="Veneault-Fourrey C."/>
            <person name="LaButti K."/>
            <person name="Lindquist E.A."/>
            <person name="Lipzen A."/>
            <person name="Lundell T."/>
            <person name="Morin E."/>
            <person name="Murat C."/>
            <person name="Riley R."/>
            <person name="Ohm R."/>
            <person name="Sun H."/>
            <person name="Tunlid A."/>
            <person name="Henrissat B."/>
            <person name="Grigoriev I.V."/>
            <person name="Hibbett D.S."/>
            <person name="Martin F."/>
        </authorList>
    </citation>
    <scope>NUCLEOTIDE SEQUENCE [LARGE SCALE GENOMIC DNA]</scope>
    <source>
        <strain evidence="6 7">FD-325 SS-3</strain>
    </source>
</reference>
<dbReference type="SUPFAM" id="SSF144232">
    <property type="entry name" value="HIT/MYND zinc finger-like"/>
    <property type="match status" value="1"/>
</dbReference>
<evidence type="ECO:0000256" key="3">
    <source>
        <dbReference type="ARBA" id="ARBA00022833"/>
    </source>
</evidence>
<dbReference type="Pfam" id="PF01753">
    <property type="entry name" value="zf-MYND"/>
    <property type="match status" value="1"/>
</dbReference>
<evidence type="ECO:0000313" key="6">
    <source>
        <dbReference type="EMBL" id="KII84262.1"/>
    </source>
</evidence>
<proteinExistence type="predicted"/>
<dbReference type="GO" id="GO:0008270">
    <property type="term" value="F:zinc ion binding"/>
    <property type="evidence" value="ECO:0007669"/>
    <property type="project" value="UniProtKB-KW"/>
</dbReference>
<dbReference type="InterPro" id="IPR002893">
    <property type="entry name" value="Znf_MYND"/>
</dbReference>
<evidence type="ECO:0000313" key="7">
    <source>
        <dbReference type="Proteomes" id="UP000053263"/>
    </source>
</evidence>
<evidence type="ECO:0000259" key="5">
    <source>
        <dbReference type="PROSITE" id="PS50865"/>
    </source>
</evidence>
<dbReference type="OrthoDB" id="549788at2759"/>
<sequence>MYDPMVQAVQRQLKTGSVATTASMNGIASILLTNFPSIANHSMPFLIDMLEKTDLMDVAAQGLVITDANGTNHWMKFFERAVHIVDCKNARCPYLSTTAYMKVCKERLEAVYFPTGYALRKNGPKNPKTLQLWEQFASVMGVDEAALLTKWKADKQCCNPLCKRRGEGPNAIVMKCTACQSVYYHGSACQKADWKRHKHECKKA</sequence>